<keyword evidence="2" id="KW-0378">Hydrolase</keyword>
<comment type="caution">
    <text evidence="2">The sequence shown here is derived from an EMBL/GenBank/DDBJ whole genome shotgun (WGS) entry which is preliminary data.</text>
</comment>
<keyword evidence="2" id="KW-0067">ATP-binding</keyword>
<evidence type="ECO:0000313" key="3">
    <source>
        <dbReference type="Proteomes" id="UP001218246"/>
    </source>
</evidence>
<protein>
    <submittedName>
        <fullName evidence="2">DEAD/DEAH box helicase</fullName>
    </submittedName>
</protein>
<dbReference type="RefSeq" id="WP_278018377.1">
    <property type="nucleotide sequence ID" value="NZ_JARRRY010000010.1"/>
</dbReference>
<organism evidence="2 3">
    <name type="scientific">Ectobacillus antri</name>
    <dbReference type="NCBI Taxonomy" id="2486280"/>
    <lineage>
        <taxon>Bacteria</taxon>
        <taxon>Bacillati</taxon>
        <taxon>Bacillota</taxon>
        <taxon>Bacilli</taxon>
        <taxon>Bacillales</taxon>
        <taxon>Bacillaceae</taxon>
        <taxon>Ectobacillus</taxon>
    </lineage>
</organism>
<name>A0ABT6H9K2_9BACI</name>
<dbReference type="SUPFAM" id="SSF52540">
    <property type="entry name" value="P-loop containing nucleoside triphosphate hydrolases"/>
    <property type="match status" value="1"/>
</dbReference>
<dbReference type="EMBL" id="JARULN010000020">
    <property type="protein sequence ID" value="MDG5755186.1"/>
    <property type="molecule type" value="Genomic_DNA"/>
</dbReference>
<feature type="domain" description="Helicase ATP-binding" evidence="1">
    <location>
        <begin position="116"/>
        <end position="281"/>
    </location>
</feature>
<evidence type="ECO:0000313" key="2">
    <source>
        <dbReference type="EMBL" id="MDG5755186.1"/>
    </source>
</evidence>
<dbReference type="InterPro" id="IPR027417">
    <property type="entry name" value="P-loop_NTPase"/>
</dbReference>
<dbReference type="InterPro" id="IPR014001">
    <property type="entry name" value="Helicase_ATP-bd"/>
</dbReference>
<keyword evidence="2" id="KW-0347">Helicase</keyword>
<dbReference type="Gene3D" id="3.40.50.300">
    <property type="entry name" value="P-loop containing nucleotide triphosphate hydrolases"/>
    <property type="match status" value="1"/>
</dbReference>
<reference evidence="2 3" key="1">
    <citation type="submission" date="2023-04" db="EMBL/GenBank/DDBJ databases">
        <title>Ectobacillus antri isolated from activated sludge.</title>
        <authorList>
            <person name="Yan P."/>
            <person name="Liu X."/>
        </authorList>
    </citation>
    <scope>NUCLEOTIDE SEQUENCE [LARGE SCALE GENOMIC DNA]</scope>
    <source>
        <strain evidence="2 3">C18H</strain>
    </source>
</reference>
<keyword evidence="3" id="KW-1185">Reference proteome</keyword>
<proteinExistence type="predicted"/>
<gene>
    <name evidence="2" type="ORF">P6P90_14675</name>
</gene>
<dbReference type="InterPro" id="IPR011545">
    <property type="entry name" value="DEAD/DEAH_box_helicase_dom"/>
</dbReference>
<evidence type="ECO:0000259" key="1">
    <source>
        <dbReference type="PROSITE" id="PS51192"/>
    </source>
</evidence>
<keyword evidence="2" id="KW-0547">Nucleotide-binding</keyword>
<dbReference type="PROSITE" id="PS51192">
    <property type="entry name" value="HELICASE_ATP_BIND_1"/>
    <property type="match status" value="1"/>
</dbReference>
<accession>A0ABT6H9K2</accession>
<dbReference type="Pfam" id="PF00270">
    <property type="entry name" value="DEAD"/>
    <property type="match status" value="1"/>
</dbReference>
<dbReference type="GO" id="GO:0004386">
    <property type="term" value="F:helicase activity"/>
    <property type="evidence" value="ECO:0007669"/>
    <property type="project" value="UniProtKB-KW"/>
</dbReference>
<dbReference type="Proteomes" id="UP001218246">
    <property type="component" value="Unassembled WGS sequence"/>
</dbReference>
<sequence>MQFIHRWGVFGAYDEKEYTDILRFSDLLCRSDLTEAINLAYKIISLLYNFYSNDNFFKMQAATVLVKLGNFPSLKLAINDEEFNLDEIKAESIIKEPYQVAPDSQYVFTDAQYKVFEELKDSNHFSFSGPTSFGKSFIIESFIKYLIKERNASNNIVILVPTRAPINQVKNKLKKEILDRKYKILSHPTVPMLYKNKGNKYIFVFTPERLISYLSNDNPAINYVFVDEAQKLITENDSRAPLFYHALMLAKRKSVNLYFSSPNIINSDIFLQLFGNSTEETLSVTENSVAQNGFFIDCLDKDAIMFSESGKEINIPYNSFSKDEHDNLKNAITILGRGVQNIIYCNTVDTISYALHFSRSLEAKSNPNLDSLIDLVKTTMHAEYYLVDCLRRISFFVSVSTFFHKLYFILTSLFNYNVYRF</sequence>
<dbReference type="SMART" id="SM00487">
    <property type="entry name" value="DEXDc"/>
    <property type="match status" value="1"/>
</dbReference>